<dbReference type="AlphaFoldDB" id="I7GL87"/>
<evidence type="ECO:0000313" key="2">
    <source>
        <dbReference type="EMBL" id="BAE89290.1"/>
    </source>
</evidence>
<reference evidence="2" key="1">
    <citation type="journal article" date="2007" name="PLoS Biol.">
        <title>Rate of evolution in brain-expressed genes in humans and other primates.</title>
        <authorList>
            <person name="Wang H.-Y."/>
            <person name="Chien H.-C."/>
            <person name="Osada N."/>
            <person name="Hashimoto K."/>
            <person name="Sugano S."/>
            <person name="Gojobori T."/>
            <person name="Chou C.-K."/>
            <person name="Tsai S.-F."/>
            <person name="Wu C.-I."/>
            <person name="Shen C.-K.J."/>
        </authorList>
    </citation>
    <scope>NUCLEOTIDE SEQUENCE</scope>
</reference>
<accession>I7GL87</accession>
<keyword evidence="1" id="KW-0472">Membrane</keyword>
<proteinExistence type="evidence at transcript level"/>
<name>I7GL87_MACFA</name>
<keyword evidence="1" id="KW-0812">Transmembrane</keyword>
<organism evidence="2">
    <name type="scientific">Macaca fascicularis</name>
    <name type="common">Crab-eating macaque</name>
    <name type="synonym">Cynomolgus monkey</name>
    <dbReference type="NCBI Taxonomy" id="9541"/>
    <lineage>
        <taxon>Eukaryota</taxon>
        <taxon>Metazoa</taxon>
        <taxon>Chordata</taxon>
        <taxon>Craniata</taxon>
        <taxon>Vertebrata</taxon>
        <taxon>Euteleostomi</taxon>
        <taxon>Mammalia</taxon>
        <taxon>Eutheria</taxon>
        <taxon>Euarchontoglires</taxon>
        <taxon>Primates</taxon>
        <taxon>Haplorrhini</taxon>
        <taxon>Catarrhini</taxon>
        <taxon>Cercopithecidae</taxon>
        <taxon>Cercopithecinae</taxon>
        <taxon>Macaca</taxon>
    </lineage>
</organism>
<feature type="transmembrane region" description="Helical" evidence="1">
    <location>
        <begin position="28"/>
        <end position="45"/>
    </location>
</feature>
<protein>
    <submittedName>
        <fullName evidence="2">Macaca fascicularis brain cDNA, clone: QflA-17223</fullName>
    </submittedName>
</protein>
<keyword evidence="1" id="KW-1133">Transmembrane helix</keyword>
<dbReference type="EMBL" id="AB172228">
    <property type="protein sequence ID" value="BAE89290.1"/>
    <property type="molecule type" value="mRNA"/>
</dbReference>
<evidence type="ECO:0000256" key="1">
    <source>
        <dbReference type="SAM" id="Phobius"/>
    </source>
</evidence>
<sequence length="46" mass="5346">MKHASCLPLIFYMNLSSTFVVRSIPISIVWNTFSFFVPIICQFLFS</sequence>